<dbReference type="Gene3D" id="3.30.43.10">
    <property type="entry name" value="Uridine Diphospho-n-acetylenolpyruvylglucosamine Reductase, domain 2"/>
    <property type="match status" value="1"/>
</dbReference>
<organism evidence="5 6">
    <name type="scientific">Rubrobacter xylanophilus</name>
    <dbReference type="NCBI Taxonomy" id="49319"/>
    <lineage>
        <taxon>Bacteria</taxon>
        <taxon>Bacillati</taxon>
        <taxon>Actinomycetota</taxon>
        <taxon>Rubrobacteria</taxon>
        <taxon>Rubrobacterales</taxon>
        <taxon>Rubrobacteraceae</taxon>
        <taxon>Rubrobacter</taxon>
    </lineage>
</organism>
<evidence type="ECO:0000313" key="5">
    <source>
        <dbReference type="EMBL" id="BBL80369.1"/>
    </source>
</evidence>
<dbReference type="AlphaFoldDB" id="A0A510HK22"/>
<dbReference type="InterPro" id="IPR016166">
    <property type="entry name" value="FAD-bd_PCMH"/>
</dbReference>
<dbReference type="EMBL" id="AP019791">
    <property type="protein sequence ID" value="BBL80369.1"/>
    <property type="molecule type" value="Genomic_DNA"/>
</dbReference>
<dbReference type="InterPro" id="IPR002346">
    <property type="entry name" value="Mopterin_DH_FAD-bd"/>
</dbReference>
<evidence type="ECO:0000256" key="3">
    <source>
        <dbReference type="ARBA" id="ARBA00023002"/>
    </source>
</evidence>
<name>A0A510HK22_9ACTN</name>
<evidence type="ECO:0000256" key="2">
    <source>
        <dbReference type="ARBA" id="ARBA00022827"/>
    </source>
</evidence>
<dbReference type="InterPro" id="IPR036683">
    <property type="entry name" value="CO_DH_flav_C_dom_sf"/>
</dbReference>
<dbReference type="Gene3D" id="3.30.465.10">
    <property type="match status" value="1"/>
</dbReference>
<dbReference type="GO" id="GO:0016491">
    <property type="term" value="F:oxidoreductase activity"/>
    <property type="evidence" value="ECO:0007669"/>
    <property type="project" value="UniProtKB-KW"/>
</dbReference>
<dbReference type="Pfam" id="PF03450">
    <property type="entry name" value="CO_deh_flav_C"/>
    <property type="match status" value="1"/>
</dbReference>
<dbReference type="PROSITE" id="PS51387">
    <property type="entry name" value="FAD_PCMH"/>
    <property type="match status" value="1"/>
</dbReference>
<dbReference type="InterPro" id="IPR051312">
    <property type="entry name" value="Diverse_Substr_Oxidored"/>
</dbReference>
<feature type="domain" description="FAD-binding PCMH-type" evidence="4">
    <location>
        <begin position="1"/>
        <end position="177"/>
    </location>
</feature>
<gene>
    <name evidence="5" type="primary">cutM</name>
    <name evidence="5" type="ORF">RxyAA322_22230</name>
</gene>
<accession>A0A510HK22</accession>
<proteinExistence type="predicted"/>
<protein>
    <submittedName>
        <fullName evidence="5">Carbon-monoxide dehydrogenase medium subunit</fullName>
    </submittedName>
</protein>
<evidence type="ECO:0000256" key="1">
    <source>
        <dbReference type="ARBA" id="ARBA00022630"/>
    </source>
</evidence>
<dbReference type="InterPro" id="IPR016169">
    <property type="entry name" value="FAD-bd_PCMH_sub2"/>
</dbReference>
<dbReference type="RefSeq" id="WP_143528382.1">
    <property type="nucleotide sequence ID" value="NZ_AP019791.1"/>
</dbReference>
<dbReference type="InterPro" id="IPR036318">
    <property type="entry name" value="FAD-bd_PCMH-like_sf"/>
</dbReference>
<keyword evidence="6" id="KW-1185">Reference proteome</keyword>
<keyword evidence="3" id="KW-0560">Oxidoreductase</keyword>
<dbReference type="InterPro" id="IPR016167">
    <property type="entry name" value="FAD-bd_PCMH_sub1"/>
</dbReference>
<evidence type="ECO:0000259" key="4">
    <source>
        <dbReference type="PROSITE" id="PS51387"/>
    </source>
</evidence>
<reference evidence="5" key="1">
    <citation type="journal article" date="2019" name="Microbiol. Resour. Announc.">
        <title>Complete Genome Sequence of Rubrobacter xylanophilus Strain AA3-22, Isolated from Arima Onsen in Japan.</title>
        <authorList>
            <person name="Tomariguchi N."/>
            <person name="Miyazaki K."/>
        </authorList>
    </citation>
    <scope>NUCLEOTIDE SEQUENCE [LARGE SCALE GENOMIC DNA]</scope>
    <source>
        <strain evidence="5">AA3-22</strain>
    </source>
</reference>
<dbReference type="PANTHER" id="PTHR42659:SF2">
    <property type="entry name" value="XANTHINE DEHYDROGENASE SUBUNIT C-RELATED"/>
    <property type="match status" value="1"/>
</dbReference>
<dbReference type="SMART" id="SM01092">
    <property type="entry name" value="CO_deh_flav_C"/>
    <property type="match status" value="1"/>
</dbReference>
<dbReference type="FunFam" id="3.30.465.10:FF:000017">
    <property type="entry name" value="Xanthine dehydrogenase, FAD binding subunit"/>
    <property type="match status" value="1"/>
</dbReference>
<dbReference type="Pfam" id="PF00941">
    <property type="entry name" value="FAD_binding_5"/>
    <property type="match status" value="1"/>
</dbReference>
<dbReference type="InterPro" id="IPR005107">
    <property type="entry name" value="CO_DH_flav_C"/>
</dbReference>
<dbReference type="OrthoDB" id="9793944at2"/>
<evidence type="ECO:0000313" key="6">
    <source>
        <dbReference type="Proteomes" id="UP000318065"/>
    </source>
</evidence>
<dbReference type="Proteomes" id="UP000318065">
    <property type="component" value="Chromosome"/>
</dbReference>
<dbReference type="SUPFAM" id="SSF56176">
    <property type="entry name" value="FAD-binding/transporter-associated domain-like"/>
    <property type="match status" value="1"/>
</dbReference>
<dbReference type="GO" id="GO:0071949">
    <property type="term" value="F:FAD binding"/>
    <property type="evidence" value="ECO:0007669"/>
    <property type="project" value="InterPro"/>
</dbReference>
<sequence>MIPLKFDYEVAESVDHAVQLLGQHGEEAKLLAGGHSLLPIMKLRLAAPAVLVDIGRLGDLSYVRDAGDHIAIGALTRHADVEHSDLLREQCGLLAYTASLVGDPQVRHRGTIGGSVAHGDPASDLPSVLLALDADFVVRGSGGERTVAARDFFQDYLQTALAPDEVLTEIRVPKLGPNAGWSYQKFNRRAQDWAVVGVAAVVERQNGSISSARIGLTNMGSTPLRASAVESALSGADASSVAEAAQSAAEGTSPASDVAASDEFRRHLARVLTRRALEEALSR</sequence>
<keyword evidence="2" id="KW-0274">FAD</keyword>
<dbReference type="Gene3D" id="3.30.390.50">
    <property type="entry name" value="CO dehydrogenase flavoprotein, C-terminal domain"/>
    <property type="match status" value="1"/>
</dbReference>
<keyword evidence="1" id="KW-0285">Flavoprotein</keyword>
<dbReference type="PANTHER" id="PTHR42659">
    <property type="entry name" value="XANTHINE DEHYDROGENASE SUBUNIT C-RELATED"/>
    <property type="match status" value="1"/>
</dbReference>
<dbReference type="SUPFAM" id="SSF55447">
    <property type="entry name" value="CO dehydrogenase flavoprotein C-terminal domain-like"/>
    <property type="match status" value="1"/>
</dbReference>